<gene>
    <name evidence="3" type="ORF">LX66_0401</name>
</gene>
<dbReference type="SUPFAM" id="SSF56601">
    <property type="entry name" value="beta-lactamase/transpeptidase-like"/>
    <property type="match status" value="1"/>
</dbReference>
<evidence type="ECO:0000256" key="1">
    <source>
        <dbReference type="SAM" id="SignalP"/>
    </source>
</evidence>
<dbReference type="InterPro" id="IPR012338">
    <property type="entry name" value="Beta-lactam/transpept-like"/>
</dbReference>
<dbReference type="InterPro" id="IPR050789">
    <property type="entry name" value="Diverse_Enzym_Activities"/>
</dbReference>
<evidence type="ECO:0000313" key="3">
    <source>
        <dbReference type="EMBL" id="TWI91040.1"/>
    </source>
</evidence>
<evidence type="ECO:0000259" key="2">
    <source>
        <dbReference type="Pfam" id="PF00144"/>
    </source>
</evidence>
<feature type="domain" description="Beta-lactamase-related" evidence="2">
    <location>
        <begin position="41"/>
        <end position="403"/>
    </location>
</feature>
<dbReference type="Proteomes" id="UP000316778">
    <property type="component" value="Unassembled WGS sequence"/>
</dbReference>
<proteinExistence type="predicted"/>
<feature type="signal peptide" evidence="1">
    <location>
        <begin position="1"/>
        <end position="23"/>
    </location>
</feature>
<feature type="chain" id="PRO_5021845766" evidence="1">
    <location>
        <begin position="24"/>
        <end position="425"/>
    </location>
</feature>
<organism evidence="3 4">
    <name type="scientific">Chitinophaga japonensis</name>
    <name type="common">Flexibacter japonensis</name>
    <dbReference type="NCBI Taxonomy" id="104662"/>
    <lineage>
        <taxon>Bacteria</taxon>
        <taxon>Pseudomonadati</taxon>
        <taxon>Bacteroidota</taxon>
        <taxon>Chitinophagia</taxon>
        <taxon>Chitinophagales</taxon>
        <taxon>Chitinophagaceae</taxon>
        <taxon>Chitinophaga</taxon>
    </lineage>
</organism>
<dbReference type="PANTHER" id="PTHR43283:SF3">
    <property type="entry name" value="BETA-LACTAMASE FAMILY PROTEIN (AFU_ORTHOLOGUE AFUA_5G07500)"/>
    <property type="match status" value="1"/>
</dbReference>
<comment type="caution">
    <text evidence="3">The sequence shown here is derived from an EMBL/GenBank/DDBJ whole genome shotgun (WGS) entry which is preliminary data.</text>
</comment>
<dbReference type="RefSeq" id="WP_145710211.1">
    <property type="nucleotide sequence ID" value="NZ_BAAAFY010000001.1"/>
</dbReference>
<name>A0A562TDG6_CHIJA</name>
<dbReference type="EMBL" id="VLLG01000002">
    <property type="protein sequence ID" value="TWI91040.1"/>
    <property type="molecule type" value="Genomic_DNA"/>
</dbReference>
<dbReference type="Pfam" id="PF00144">
    <property type="entry name" value="Beta-lactamase"/>
    <property type="match status" value="1"/>
</dbReference>
<dbReference type="PANTHER" id="PTHR43283">
    <property type="entry name" value="BETA-LACTAMASE-RELATED"/>
    <property type="match status" value="1"/>
</dbReference>
<dbReference type="Gene3D" id="3.40.710.10">
    <property type="entry name" value="DD-peptidase/beta-lactamase superfamily"/>
    <property type="match status" value="1"/>
</dbReference>
<dbReference type="AlphaFoldDB" id="A0A562TDG6"/>
<keyword evidence="4" id="KW-1185">Reference proteome</keyword>
<sequence>MQYAKKLLLLFQGMLFALTTARAQQDIDPTRLARIDSFIMRHINEKHIPGGVALILRNGQPIYSKAFGYADVESKRPMRVNSIFRIASQSKAITSLAVMMLWEEGKFLLDDPVSMYIPAFKNPRVLVSYNAGDTTYTTRPASREITIRDLLRHTSGIAYAAVFSDPRMWAIYQKAGVPSGIGTTASTLEEKMALLAKLPLQHDPGEAFTYGLNTDLLGYLVEIWSGQRFDVFLRQRVLEPLEMTDTWFHLPKEKQGRLVTLYESRGDSLVKVTHPIYEGVDPLFPNLDGSYLSGGAGLSATVADYARFLSLYLNKGVYKNKRLLSASTVDLMLANQLAEGVHASPAPAQPAHFRFSLGGFALETPENDHLLPCRVGAFGWGGAFNTHYWADPEEKLVALFFTQEYLSPWWRIGEEFKVLTYQAIN</sequence>
<protein>
    <submittedName>
        <fullName evidence="3">CubicO group peptidase (Beta-lactamase class C family)</fullName>
    </submittedName>
</protein>
<reference evidence="3 4" key="1">
    <citation type="journal article" date="2013" name="Stand. Genomic Sci.">
        <title>Genomic Encyclopedia of Type Strains, Phase I: The one thousand microbial genomes (KMG-I) project.</title>
        <authorList>
            <person name="Kyrpides N.C."/>
            <person name="Woyke T."/>
            <person name="Eisen J.A."/>
            <person name="Garrity G."/>
            <person name="Lilburn T.G."/>
            <person name="Beck B.J."/>
            <person name="Whitman W.B."/>
            <person name="Hugenholtz P."/>
            <person name="Klenk H.P."/>
        </authorList>
    </citation>
    <scope>NUCLEOTIDE SEQUENCE [LARGE SCALE GENOMIC DNA]</scope>
    <source>
        <strain evidence="3 4">DSM 13484</strain>
    </source>
</reference>
<dbReference type="InterPro" id="IPR001466">
    <property type="entry name" value="Beta-lactam-related"/>
</dbReference>
<keyword evidence="1" id="KW-0732">Signal</keyword>
<dbReference type="OrthoDB" id="1522765at2"/>
<accession>A0A562TDG6</accession>
<evidence type="ECO:0000313" key="4">
    <source>
        <dbReference type="Proteomes" id="UP000316778"/>
    </source>
</evidence>